<gene>
    <name evidence="6" type="ORF">ACHFJ0_22055</name>
</gene>
<dbReference type="Proteomes" id="UP001609376">
    <property type="component" value="Unassembled WGS sequence"/>
</dbReference>
<evidence type="ECO:0000256" key="2">
    <source>
        <dbReference type="ARBA" id="ARBA00022603"/>
    </source>
</evidence>
<dbReference type="EMBL" id="JBIMPR010000027">
    <property type="protein sequence ID" value="MFH5776937.1"/>
    <property type="molecule type" value="Genomic_DNA"/>
</dbReference>
<evidence type="ECO:0000256" key="3">
    <source>
        <dbReference type="ARBA" id="ARBA00022679"/>
    </source>
</evidence>
<dbReference type="GO" id="GO:0032259">
    <property type="term" value="P:methylation"/>
    <property type="evidence" value="ECO:0007669"/>
    <property type="project" value="UniProtKB-KW"/>
</dbReference>
<reference evidence="6 7" key="1">
    <citation type="submission" date="2024-10" db="EMBL/GenBank/DDBJ databases">
        <title>Paracoccus drimophilus sp. nov., a novel bacterium from corn roots in Hunan.</title>
        <authorList>
            <person name="Li X."/>
        </authorList>
    </citation>
    <scope>NUCLEOTIDE SEQUENCE [LARGE SCALE GENOMIC DNA]</scope>
    <source>
        <strain evidence="6 7">NGMCC 1.201697</strain>
    </source>
</reference>
<evidence type="ECO:0000313" key="6">
    <source>
        <dbReference type="EMBL" id="MFH5776937.1"/>
    </source>
</evidence>
<name>A0ABW7LVW5_9RHOB</name>
<dbReference type="SUPFAM" id="SSF53335">
    <property type="entry name" value="S-adenosyl-L-methionine-dependent methyltransferases"/>
    <property type="match status" value="2"/>
</dbReference>
<dbReference type="Gene3D" id="3.40.50.150">
    <property type="entry name" value="Vaccinia Virus protein VP39"/>
    <property type="match status" value="1"/>
</dbReference>
<organism evidence="6 7">
    <name type="scientific">Paracoccus broussonetiae subsp. drimophilus</name>
    <dbReference type="NCBI Taxonomy" id="3373869"/>
    <lineage>
        <taxon>Bacteria</taxon>
        <taxon>Pseudomonadati</taxon>
        <taxon>Pseudomonadota</taxon>
        <taxon>Alphaproteobacteria</taxon>
        <taxon>Rhodobacterales</taxon>
        <taxon>Paracoccaceae</taxon>
        <taxon>Paracoccus</taxon>
        <taxon>Paracoccus broussonetiae</taxon>
    </lineage>
</organism>
<dbReference type="GO" id="GO:0008168">
    <property type="term" value="F:methyltransferase activity"/>
    <property type="evidence" value="ECO:0007669"/>
    <property type="project" value="UniProtKB-KW"/>
</dbReference>
<sequence>MDVVAYARSEHHEDAPPLEMGENASLRALAGMDWDFAGAKTNYLTHRLHPYPAKFIPQIPNALIQELSRVGDTVGDIFCGSGTTLVESLTLKRNAVGVDASPLACLIARAKTTMLTEEGRQELLCVLRRVRQMAENAQASSSSALPGVISAAWRPAFPKLSFWFEDFIIEELAEALQICRAIASPEARTVALASFSSIVVTVSRQDSDTRYVRRDKGTVPGDAFKRFARALEQSLEVVAEFTDIVEPRFNCTIVEKNLLLKPDVPMLDLVVCSPPYPNAFSYHLYHMTRMIWLGMDQPRFKAEEIGSHRKYSKRGPGAATVETFQKEFSSILSWLSGRLKRGKYACFVVGDSTLAGTRVSNADVISEAGLTAGFREAARIDRRMQATKKSFNPAIGKIKTEQILILENVG</sequence>
<keyword evidence="7" id="KW-1185">Reference proteome</keyword>
<dbReference type="Pfam" id="PF01555">
    <property type="entry name" value="N6_N4_Mtase"/>
    <property type="match status" value="1"/>
</dbReference>
<evidence type="ECO:0000256" key="1">
    <source>
        <dbReference type="ARBA" id="ARBA00011900"/>
    </source>
</evidence>
<comment type="catalytic activity">
    <reaction evidence="4">
        <text>a 2'-deoxyadenosine in DNA + S-adenosyl-L-methionine = an N(6)-methyl-2'-deoxyadenosine in DNA + S-adenosyl-L-homocysteine + H(+)</text>
        <dbReference type="Rhea" id="RHEA:15197"/>
        <dbReference type="Rhea" id="RHEA-COMP:12418"/>
        <dbReference type="Rhea" id="RHEA-COMP:12419"/>
        <dbReference type="ChEBI" id="CHEBI:15378"/>
        <dbReference type="ChEBI" id="CHEBI:57856"/>
        <dbReference type="ChEBI" id="CHEBI:59789"/>
        <dbReference type="ChEBI" id="CHEBI:90615"/>
        <dbReference type="ChEBI" id="CHEBI:90616"/>
        <dbReference type="EC" id="2.1.1.72"/>
    </reaction>
</comment>
<protein>
    <recommendedName>
        <fullName evidence="1">site-specific DNA-methyltransferase (adenine-specific)</fullName>
        <ecNumber evidence="1">2.1.1.72</ecNumber>
    </recommendedName>
</protein>
<dbReference type="RefSeq" id="WP_395135953.1">
    <property type="nucleotide sequence ID" value="NZ_JBIMPR010000027.1"/>
</dbReference>
<accession>A0ABW7LVW5</accession>
<keyword evidence="2 6" id="KW-0489">Methyltransferase</keyword>
<dbReference type="InterPro" id="IPR002941">
    <property type="entry name" value="DNA_methylase_N4/N6"/>
</dbReference>
<feature type="domain" description="DNA methylase N-4/N-6" evidence="5">
    <location>
        <begin position="49"/>
        <end position="108"/>
    </location>
</feature>
<dbReference type="EC" id="2.1.1.72" evidence="1"/>
<dbReference type="InterPro" id="IPR029063">
    <property type="entry name" value="SAM-dependent_MTases_sf"/>
</dbReference>
<evidence type="ECO:0000259" key="5">
    <source>
        <dbReference type="Pfam" id="PF01555"/>
    </source>
</evidence>
<evidence type="ECO:0000256" key="4">
    <source>
        <dbReference type="ARBA" id="ARBA00047942"/>
    </source>
</evidence>
<comment type="caution">
    <text evidence="6">The sequence shown here is derived from an EMBL/GenBank/DDBJ whole genome shotgun (WGS) entry which is preliminary data.</text>
</comment>
<proteinExistence type="predicted"/>
<keyword evidence="3" id="KW-0808">Transferase</keyword>
<evidence type="ECO:0000313" key="7">
    <source>
        <dbReference type="Proteomes" id="UP001609376"/>
    </source>
</evidence>